<sequence length="485" mass="52723">MQPSNAPAAPATDDSTHKPSYDSEYTNGTNGHAARDPEKQEERRREHRPSYQEARRRSSWANKEDPFGDEEGAEVKYRTLRWWQAAFIMIAETISLGILSLPSVLASIGMVPGIILIVGLGVLATYTGFVLGQFKLAYPHVHNLADAGEVLCGPVGREVGGAAQTIFLIFTMGSHILTFTIAMNAITGHATCSIVWGVIGLIVLWICTLPRTLKKVSYLSIASFGSITGAVFITMIGVGVDPAPNLHLQATTTTAFPKAFLSVSNIIFAYAGHVAFFSFISEFRDPTEFPKALYLLQSIDVSMYVVVAIVVYRYTGSSVSSPALSSTSPVVMKVAYGIALPTILLAGVIYGHVASKYVYVRIFRGTKHMQQRTLLSIGTWAAITLTFWLIAWIIAESIPNFNDLLALISSLFASWFTYGLSGVFWLFLNYGQYASNWKKKCLTALNIGIFWLGAAVCVIGLYASGKAIHESSSSGSWSCADNTSS</sequence>
<dbReference type="Gene3D" id="1.20.1740.10">
    <property type="entry name" value="Amino acid/polyamine transporter I"/>
    <property type="match status" value="1"/>
</dbReference>
<feature type="transmembrane region" description="Helical" evidence="7">
    <location>
        <begin position="216"/>
        <end position="239"/>
    </location>
</feature>
<dbReference type="PANTHER" id="PTHR22950:SF479">
    <property type="entry name" value="AMINO ACID TRANSPORTER (EUROFUNG)-RELATED"/>
    <property type="match status" value="1"/>
</dbReference>
<evidence type="ECO:0000256" key="2">
    <source>
        <dbReference type="ARBA" id="ARBA00008066"/>
    </source>
</evidence>
<dbReference type="GeneID" id="54585050"/>
<evidence type="ECO:0000313" key="10">
    <source>
        <dbReference type="Proteomes" id="UP000800094"/>
    </source>
</evidence>
<dbReference type="InterPro" id="IPR013057">
    <property type="entry name" value="AA_transpt_TM"/>
</dbReference>
<evidence type="ECO:0000259" key="8">
    <source>
        <dbReference type="Pfam" id="PF01490"/>
    </source>
</evidence>
<keyword evidence="3 7" id="KW-0812">Transmembrane</keyword>
<dbReference type="AlphaFoldDB" id="A0A6A6HWL5"/>
<proteinExistence type="inferred from homology"/>
<evidence type="ECO:0000256" key="4">
    <source>
        <dbReference type="ARBA" id="ARBA00022989"/>
    </source>
</evidence>
<comment type="subcellular location">
    <subcellularLocation>
        <location evidence="1">Membrane</location>
        <topology evidence="1">Multi-pass membrane protein</topology>
    </subcellularLocation>
</comment>
<feature type="transmembrane region" description="Helical" evidence="7">
    <location>
        <begin position="442"/>
        <end position="463"/>
    </location>
</feature>
<feature type="transmembrane region" description="Helical" evidence="7">
    <location>
        <begin position="114"/>
        <end position="134"/>
    </location>
</feature>
<keyword evidence="10" id="KW-1185">Reference proteome</keyword>
<feature type="transmembrane region" description="Helical" evidence="7">
    <location>
        <begin position="292"/>
        <end position="314"/>
    </location>
</feature>
<dbReference type="GO" id="GO:0016020">
    <property type="term" value="C:membrane"/>
    <property type="evidence" value="ECO:0007669"/>
    <property type="project" value="UniProtKB-SubCell"/>
</dbReference>
<dbReference type="OrthoDB" id="294730at2759"/>
<organism evidence="9 10">
    <name type="scientific">Trematosphaeria pertusa</name>
    <dbReference type="NCBI Taxonomy" id="390896"/>
    <lineage>
        <taxon>Eukaryota</taxon>
        <taxon>Fungi</taxon>
        <taxon>Dikarya</taxon>
        <taxon>Ascomycota</taxon>
        <taxon>Pezizomycotina</taxon>
        <taxon>Dothideomycetes</taxon>
        <taxon>Pleosporomycetidae</taxon>
        <taxon>Pleosporales</taxon>
        <taxon>Massarineae</taxon>
        <taxon>Trematosphaeriaceae</taxon>
        <taxon>Trematosphaeria</taxon>
    </lineage>
</organism>
<accession>A0A6A6HWL5</accession>
<feature type="region of interest" description="Disordered" evidence="6">
    <location>
        <begin position="1"/>
        <end position="68"/>
    </location>
</feature>
<evidence type="ECO:0000313" key="9">
    <source>
        <dbReference type="EMBL" id="KAF2241963.1"/>
    </source>
</evidence>
<reference evidence="9" key="1">
    <citation type="journal article" date="2020" name="Stud. Mycol.">
        <title>101 Dothideomycetes genomes: a test case for predicting lifestyles and emergence of pathogens.</title>
        <authorList>
            <person name="Haridas S."/>
            <person name="Albert R."/>
            <person name="Binder M."/>
            <person name="Bloem J."/>
            <person name="Labutti K."/>
            <person name="Salamov A."/>
            <person name="Andreopoulos B."/>
            <person name="Baker S."/>
            <person name="Barry K."/>
            <person name="Bills G."/>
            <person name="Bluhm B."/>
            <person name="Cannon C."/>
            <person name="Castanera R."/>
            <person name="Culley D."/>
            <person name="Daum C."/>
            <person name="Ezra D."/>
            <person name="Gonzalez J."/>
            <person name="Henrissat B."/>
            <person name="Kuo A."/>
            <person name="Liang C."/>
            <person name="Lipzen A."/>
            <person name="Lutzoni F."/>
            <person name="Magnuson J."/>
            <person name="Mondo S."/>
            <person name="Nolan M."/>
            <person name="Ohm R."/>
            <person name="Pangilinan J."/>
            <person name="Park H.-J."/>
            <person name="Ramirez L."/>
            <person name="Alfaro M."/>
            <person name="Sun H."/>
            <person name="Tritt A."/>
            <person name="Yoshinaga Y."/>
            <person name="Zwiers L.-H."/>
            <person name="Turgeon B."/>
            <person name="Goodwin S."/>
            <person name="Spatafora J."/>
            <person name="Crous P."/>
            <person name="Grigoriev I."/>
        </authorList>
    </citation>
    <scope>NUCLEOTIDE SEQUENCE</scope>
    <source>
        <strain evidence="9">CBS 122368</strain>
    </source>
</reference>
<dbReference type="Pfam" id="PF01490">
    <property type="entry name" value="Aa_trans"/>
    <property type="match status" value="1"/>
</dbReference>
<evidence type="ECO:0000256" key="6">
    <source>
        <dbReference type="SAM" id="MobiDB-lite"/>
    </source>
</evidence>
<feature type="transmembrane region" description="Helical" evidence="7">
    <location>
        <begin position="374"/>
        <end position="395"/>
    </location>
</feature>
<feature type="transmembrane region" description="Helical" evidence="7">
    <location>
        <begin position="334"/>
        <end position="353"/>
    </location>
</feature>
<dbReference type="FunFam" id="1.20.1740.10:FF:000039">
    <property type="entry name" value="Neutral amino acid transporter (Eurofung)"/>
    <property type="match status" value="1"/>
</dbReference>
<feature type="compositionally biased region" description="Basic and acidic residues" evidence="6">
    <location>
        <begin position="33"/>
        <end position="66"/>
    </location>
</feature>
<dbReference type="Proteomes" id="UP000800094">
    <property type="component" value="Unassembled WGS sequence"/>
</dbReference>
<evidence type="ECO:0000256" key="1">
    <source>
        <dbReference type="ARBA" id="ARBA00004141"/>
    </source>
</evidence>
<feature type="transmembrane region" description="Helical" evidence="7">
    <location>
        <begin position="166"/>
        <end position="187"/>
    </location>
</feature>
<keyword evidence="4 7" id="KW-1133">Transmembrane helix</keyword>
<keyword evidence="5 7" id="KW-0472">Membrane</keyword>
<feature type="transmembrane region" description="Helical" evidence="7">
    <location>
        <begin position="407"/>
        <end position="430"/>
    </location>
</feature>
<comment type="similarity">
    <text evidence="2">Belongs to the amino acid/polyamine transporter 2 family.</text>
</comment>
<evidence type="ECO:0000256" key="5">
    <source>
        <dbReference type="ARBA" id="ARBA00023136"/>
    </source>
</evidence>
<dbReference type="PANTHER" id="PTHR22950">
    <property type="entry name" value="AMINO ACID TRANSPORTER"/>
    <property type="match status" value="1"/>
</dbReference>
<evidence type="ECO:0000256" key="7">
    <source>
        <dbReference type="SAM" id="Phobius"/>
    </source>
</evidence>
<dbReference type="EMBL" id="ML987209">
    <property type="protein sequence ID" value="KAF2241963.1"/>
    <property type="molecule type" value="Genomic_DNA"/>
</dbReference>
<gene>
    <name evidence="9" type="ORF">BU26DRAFT_544100</name>
</gene>
<protein>
    <recommendedName>
        <fullName evidence="8">Amino acid transporter transmembrane domain-containing protein</fullName>
    </recommendedName>
</protein>
<name>A0A6A6HWL5_9PLEO</name>
<dbReference type="GO" id="GO:0015179">
    <property type="term" value="F:L-amino acid transmembrane transporter activity"/>
    <property type="evidence" value="ECO:0007669"/>
    <property type="project" value="TreeGrafter"/>
</dbReference>
<feature type="transmembrane region" description="Helical" evidence="7">
    <location>
        <begin position="193"/>
        <end position="209"/>
    </location>
</feature>
<feature type="transmembrane region" description="Helical" evidence="7">
    <location>
        <begin position="86"/>
        <end position="108"/>
    </location>
</feature>
<feature type="domain" description="Amino acid transporter transmembrane" evidence="8">
    <location>
        <begin position="79"/>
        <end position="463"/>
    </location>
</feature>
<evidence type="ECO:0000256" key="3">
    <source>
        <dbReference type="ARBA" id="ARBA00022692"/>
    </source>
</evidence>
<feature type="transmembrane region" description="Helical" evidence="7">
    <location>
        <begin position="259"/>
        <end position="280"/>
    </location>
</feature>
<dbReference type="RefSeq" id="XP_033676967.1">
    <property type="nucleotide sequence ID" value="XM_033831720.1"/>
</dbReference>